<dbReference type="RefSeq" id="WP_115813942.1">
    <property type="nucleotide sequence ID" value="NZ_QUNI01000008.1"/>
</dbReference>
<keyword evidence="2" id="KW-1185">Reference proteome</keyword>
<protein>
    <submittedName>
        <fullName evidence="1">Uncharacterized protein</fullName>
    </submittedName>
</protein>
<comment type="caution">
    <text evidence="1">The sequence shown here is derived from an EMBL/GenBank/DDBJ whole genome shotgun (WGS) entry which is preliminary data.</text>
</comment>
<dbReference type="AlphaFoldDB" id="A0A3E0ELJ3"/>
<organism evidence="1 2">
    <name type="scientific">Flavobacterium aquicola</name>
    <dbReference type="NCBI Taxonomy" id="1682742"/>
    <lineage>
        <taxon>Bacteria</taxon>
        <taxon>Pseudomonadati</taxon>
        <taxon>Bacteroidota</taxon>
        <taxon>Flavobacteriia</taxon>
        <taxon>Flavobacteriales</taxon>
        <taxon>Flavobacteriaceae</taxon>
        <taxon>Flavobacterium</taxon>
    </lineage>
</organism>
<gene>
    <name evidence="1" type="ORF">C8P67_108162</name>
</gene>
<sequence>MKVLYFIIVLFLFGIKSNKNHSNFELQILDKYLINGKCVNVILKNNSQSNYCFVMDTVYYERDRPGFEITIRNTKVILLDSKNFEVPLLRDVYLHDIDSNSILKNEIYLKKQTWVNPFRILTVKAGKSIKLRVPFDLIIKYKFLSETAVFQIDKNKRYLGRVEYMIQKNYIEKYISKQKIDSLNKKGYKFFVGSLKSNRVPLVIEK</sequence>
<dbReference type="EMBL" id="QUNI01000008">
    <property type="protein sequence ID" value="REG97996.1"/>
    <property type="molecule type" value="Genomic_DNA"/>
</dbReference>
<dbReference type="Proteomes" id="UP000257136">
    <property type="component" value="Unassembled WGS sequence"/>
</dbReference>
<reference evidence="1 2" key="1">
    <citation type="submission" date="2018-08" db="EMBL/GenBank/DDBJ databases">
        <title>Genomic Encyclopedia of Archaeal and Bacterial Type Strains, Phase II (KMG-II): from individual species to whole genera.</title>
        <authorList>
            <person name="Goeker M."/>
        </authorList>
    </citation>
    <scope>NUCLEOTIDE SEQUENCE [LARGE SCALE GENOMIC DNA]</scope>
    <source>
        <strain evidence="1 2">DSM 100880</strain>
    </source>
</reference>
<accession>A0A3E0ELJ3</accession>
<name>A0A3E0ELJ3_9FLAO</name>
<evidence type="ECO:0000313" key="1">
    <source>
        <dbReference type="EMBL" id="REG97996.1"/>
    </source>
</evidence>
<evidence type="ECO:0000313" key="2">
    <source>
        <dbReference type="Proteomes" id="UP000257136"/>
    </source>
</evidence>
<proteinExistence type="predicted"/>